<proteinExistence type="predicted"/>
<evidence type="ECO:0000256" key="3">
    <source>
        <dbReference type="ARBA" id="ARBA00023242"/>
    </source>
</evidence>
<accession>V5EYC3</accession>
<dbReference type="PANTHER" id="PTHR46358:SF1">
    <property type="entry name" value="TONSOKU-LIKE PROTEIN"/>
    <property type="match status" value="1"/>
</dbReference>
<dbReference type="Proteomes" id="UP000019377">
    <property type="component" value="Unassembled WGS sequence"/>
</dbReference>
<dbReference type="Gene3D" id="1.25.40.20">
    <property type="entry name" value="Ankyrin repeat-containing domain"/>
    <property type="match status" value="1"/>
</dbReference>
<protein>
    <submittedName>
        <fullName evidence="6">Uncharacterized protein</fullName>
    </submittedName>
</protein>
<reference evidence="7" key="1">
    <citation type="journal article" date="2013" name="Genome Announc.">
        <title>Draft genome sequence of Pseudozyma brasiliensis sp. nov. strain GHG001, a high producer of endo-1,4-xylanase isolated from an insect pest of sugarcane.</title>
        <authorList>
            <person name="Oliveira J.V.D.C."/>
            <person name="dos Santos R.A.C."/>
            <person name="Borges T.A."/>
            <person name="Riano-Pachon D.M."/>
            <person name="Goldman G.H."/>
        </authorList>
    </citation>
    <scope>NUCLEOTIDE SEQUENCE [LARGE SCALE GENOMIC DNA]</scope>
    <source>
        <strain evidence="7">GHG001</strain>
    </source>
</reference>
<dbReference type="GO" id="GO:0031297">
    <property type="term" value="P:replication fork processing"/>
    <property type="evidence" value="ECO:0007669"/>
    <property type="project" value="TreeGrafter"/>
</dbReference>
<name>V5EYC3_KALBG</name>
<dbReference type="HOGENOM" id="CLU_1321387_0_0_1"/>
<dbReference type="EMBL" id="KI545857">
    <property type="protein sequence ID" value="EST08713.1"/>
    <property type="molecule type" value="Genomic_DNA"/>
</dbReference>
<dbReference type="PANTHER" id="PTHR46358">
    <property type="entry name" value="TONSOKU-LIKE PROTEIN"/>
    <property type="match status" value="1"/>
</dbReference>
<feature type="repeat" description="ANK" evidence="4">
    <location>
        <begin position="106"/>
        <end position="138"/>
    </location>
</feature>
<dbReference type="GeneID" id="27417641"/>
<sequence>MLRNAVSRTTLKAVGQGGLGGSSSHAEGMHPNLGLHNAAATGNIGLVKFALENGQSANSNLNGILPLHAACSGGSEQSVRMLIFHGADVNAPRLKAKGSNGGPGAEGSTPLHFAAANGHLEIVRMLLEAGARPAAADKDGVTSEALATSAGNTECANLIRSWISAYGSNGLAGMVESRETVSGDVTLGPAGYIRYAASDRPLRTPPPC</sequence>
<dbReference type="eggNOG" id="KOG4177">
    <property type="taxonomic scope" value="Eukaryota"/>
</dbReference>
<dbReference type="RefSeq" id="XP_016293702.1">
    <property type="nucleotide sequence ID" value="XM_016435031.1"/>
</dbReference>
<dbReference type="STRING" id="1365824.V5EYC3"/>
<keyword evidence="7" id="KW-1185">Reference proteome</keyword>
<dbReference type="InterPro" id="IPR052311">
    <property type="entry name" value="MMS22L-TONSL_complex_comp"/>
</dbReference>
<dbReference type="InterPro" id="IPR036770">
    <property type="entry name" value="Ankyrin_rpt-contain_sf"/>
</dbReference>
<organism evidence="6 7">
    <name type="scientific">Kalmanozyma brasiliensis (strain GHG001)</name>
    <name type="common">Yeast</name>
    <name type="synonym">Pseudozyma brasiliensis</name>
    <dbReference type="NCBI Taxonomy" id="1365824"/>
    <lineage>
        <taxon>Eukaryota</taxon>
        <taxon>Fungi</taxon>
        <taxon>Dikarya</taxon>
        <taxon>Basidiomycota</taxon>
        <taxon>Ustilaginomycotina</taxon>
        <taxon>Ustilaginomycetes</taxon>
        <taxon>Ustilaginales</taxon>
        <taxon>Ustilaginaceae</taxon>
        <taxon>Kalmanozyma</taxon>
    </lineage>
</organism>
<evidence type="ECO:0000256" key="1">
    <source>
        <dbReference type="ARBA" id="ARBA00004123"/>
    </source>
</evidence>
<keyword evidence="3" id="KW-0539">Nucleus</keyword>
<dbReference type="GO" id="GO:0043596">
    <property type="term" value="C:nuclear replication fork"/>
    <property type="evidence" value="ECO:0007669"/>
    <property type="project" value="TreeGrafter"/>
</dbReference>
<dbReference type="SUPFAM" id="SSF48403">
    <property type="entry name" value="Ankyrin repeat"/>
    <property type="match status" value="1"/>
</dbReference>
<evidence type="ECO:0000256" key="5">
    <source>
        <dbReference type="SAM" id="MobiDB-lite"/>
    </source>
</evidence>
<dbReference type="Pfam" id="PF13637">
    <property type="entry name" value="Ank_4"/>
    <property type="match status" value="1"/>
</dbReference>
<dbReference type="InterPro" id="IPR002110">
    <property type="entry name" value="Ankyrin_rpt"/>
</dbReference>
<dbReference type="OrthoDB" id="194358at2759"/>
<evidence type="ECO:0000256" key="4">
    <source>
        <dbReference type="PROSITE-ProRule" id="PRU00023"/>
    </source>
</evidence>
<feature type="region of interest" description="Disordered" evidence="5">
    <location>
        <begin position="1"/>
        <end position="34"/>
    </location>
</feature>
<dbReference type="PROSITE" id="PS50297">
    <property type="entry name" value="ANK_REP_REGION"/>
    <property type="match status" value="2"/>
</dbReference>
<dbReference type="GO" id="GO:0000724">
    <property type="term" value="P:double-strand break repair via homologous recombination"/>
    <property type="evidence" value="ECO:0007669"/>
    <property type="project" value="TreeGrafter"/>
</dbReference>
<gene>
    <name evidence="6" type="ORF">PSEUBRA_SCAF15g05766</name>
</gene>
<dbReference type="AlphaFoldDB" id="V5EYC3"/>
<evidence type="ECO:0000313" key="7">
    <source>
        <dbReference type="Proteomes" id="UP000019377"/>
    </source>
</evidence>
<comment type="subcellular location">
    <subcellularLocation>
        <location evidence="1">Nucleus</location>
    </subcellularLocation>
</comment>
<evidence type="ECO:0000313" key="6">
    <source>
        <dbReference type="EMBL" id="EST08713.1"/>
    </source>
</evidence>
<keyword evidence="4" id="KW-0040">ANK repeat</keyword>
<evidence type="ECO:0000256" key="2">
    <source>
        <dbReference type="ARBA" id="ARBA00022737"/>
    </source>
</evidence>
<feature type="compositionally biased region" description="Polar residues" evidence="5">
    <location>
        <begin position="1"/>
        <end position="10"/>
    </location>
</feature>
<dbReference type="PROSITE" id="PS50088">
    <property type="entry name" value="ANK_REPEAT"/>
    <property type="match status" value="2"/>
</dbReference>
<keyword evidence="2" id="KW-0677">Repeat</keyword>
<feature type="repeat" description="ANK" evidence="4">
    <location>
        <begin position="62"/>
        <end position="94"/>
    </location>
</feature>
<dbReference type="SMART" id="SM00248">
    <property type="entry name" value="ANK"/>
    <property type="match status" value="3"/>
</dbReference>